<protein>
    <recommendedName>
        <fullName evidence="1">Restriction endonuclease type II-like domain-containing protein</fullName>
    </recommendedName>
</protein>
<dbReference type="InterPro" id="IPR049468">
    <property type="entry name" value="Restrct_endonuc-II-like_dom"/>
</dbReference>
<feature type="domain" description="Restriction endonuclease type II-like" evidence="1">
    <location>
        <begin position="90"/>
        <end position="174"/>
    </location>
</feature>
<dbReference type="SUPFAM" id="SSF52980">
    <property type="entry name" value="Restriction endonuclease-like"/>
    <property type="match status" value="1"/>
</dbReference>
<dbReference type="InterPro" id="IPR011335">
    <property type="entry name" value="Restrct_endonuc-II-like"/>
</dbReference>
<reference evidence="2 3" key="1">
    <citation type="journal article" date="2014" name="Int. J. Syst. Evol. Microbiol.">
        <title>Arthrobacter pityocampae sp. nov., isolated from Thaumetopoea pityocampa (Lep., Thaumetopoeidae).</title>
        <authorList>
            <person name="Ince I.A."/>
            <person name="Demirbag Z."/>
            <person name="Kati H."/>
        </authorList>
    </citation>
    <scope>NUCLEOTIDE SEQUENCE [LARGE SCALE GENOMIC DNA]</scope>
    <source>
        <strain evidence="2 3">Tp2</strain>
    </source>
</reference>
<dbReference type="Proteomes" id="UP000239297">
    <property type="component" value="Unassembled WGS sequence"/>
</dbReference>
<gene>
    <name evidence="2" type="ORF">C4K88_10210</name>
</gene>
<proteinExistence type="predicted"/>
<name>A0A2S5IX51_9MICC</name>
<evidence type="ECO:0000259" key="1">
    <source>
        <dbReference type="Pfam" id="PF18741"/>
    </source>
</evidence>
<organism evidence="2 3">
    <name type="scientific">Arthrobacter pityocampae</name>
    <dbReference type="NCBI Taxonomy" id="547334"/>
    <lineage>
        <taxon>Bacteria</taxon>
        <taxon>Bacillati</taxon>
        <taxon>Actinomycetota</taxon>
        <taxon>Actinomycetes</taxon>
        <taxon>Micrococcales</taxon>
        <taxon>Micrococcaceae</taxon>
        <taxon>Arthrobacter</taxon>
    </lineage>
</organism>
<dbReference type="Gene3D" id="3.40.960.10">
    <property type="entry name" value="VSR Endonuclease"/>
    <property type="match status" value="1"/>
</dbReference>
<dbReference type="Pfam" id="PF18741">
    <property type="entry name" value="MTES_1575"/>
    <property type="match status" value="1"/>
</dbReference>
<sequence>MNHGRALDARFRVHRSEGLLTPLRICLQAMRCLPELDALCIVESAVALGHVPLARLKDSVGGRRDGALRRIVELIDPHSQSVLETVARYHLRSAGLSTQSQVYIRGVGRLDLYVDGILGIEVDGRQHHSDHREFEEDRRRWNVLTMQGVPVLRVTHALLTREPDQFLALVRAAIASRRPGH</sequence>
<dbReference type="AlphaFoldDB" id="A0A2S5IX51"/>
<evidence type="ECO:0000313" key="3">
    <source>
        <dbReference type="Proteomes" id="UP000239297"/>
    </source>
</evidence>
<keyword evidence="3" id="KW-1185">Reference proteome</keyword>
<comment type="caution">
    <text evidence="2">The sequence shown here is derived from an EMBL/GenBank/DDBJ whole genome shotgun (WGS) entry which is preliminary data.</text>
</comment>
<evidence type="ECO:0000313" key="2">
    <source>
        <dbReference type="EMBL" id="PPB49080.1"/>
    </source>
</evidence>
<dbReference type="EMBL" id="PRKW01000004">
    <property type="protein sequence ID" value="PPB49080.1"/>
    <property type="molecule type" value="Genomic_DNA"/>
</dbReference>
<accession>A0A2S5IX51</accession>